<accession>A0A1G9E6S2</accession>
<keyword evidence="6 7" id="KW-0472">Membrane</keyword>
<feature type="transmembrane region" description="Helical" evidence="7">
    <location>
        <begin position="90"/>
        <end position="115"/>
    </location>
</feature>
<comment type="similarity">
    <text evidence="7">Belongs to the binding-protein-dependent transport system permease family.</text>
</comment>
<dbReference type="InterPro" id="IPR035906">
    <property type="entry name" value="MetI-like_sf"/>
</dbReference>
<evidence type="ECO:0000256" key="6">
    <source>
        <dbReference type="ARBA" id="ARBA00023136"/>
    </source>
</evidence>
<evidence type="ECO:0000256" key="1">
    <source>
        <dbReference type="ARBA" id="ARBA00004651"/>
    </source>
</evidence>
<feature type="transmembrane region" description="Helical" evidence="7">
    <location>
        <begin position="567"/>
        <end position="587"/>
    </location>
</feature>
<feature type="transmembrane region" description="Helical" evidence="7">
    <location>
        <begin position="698"/>
        <end position="723"/>
    </location>
</feature>
<dbReference type="GO" id="GO:0005886">
    <property type="term" value="C:plasma membrane"/>
    <property type="evidence" value="ECO:0007669"/>
    <property type="project" value="UniProtKB-SubCell"/>
</dbReference>
<feature type="transmembrane region" description="Helical" evidence="7">
    <location>
        <begin position="235"/>
        <end position="257"/>
    </location>
</feature>
<feature type="transmembrane region" description="Helical" evidence="7">
    <location>
        <begin position="12"/>
        <end position="33"/>
    </location>
</feature>
<keyword evidence="2 7" id="KW-0813">Transport</keyword>
<feature type="transmembrane region" description="Helical" evidence="7">
    <location>
        <begin position="269"/>
        <end position="291"/>
    </location>
</feature>
<dbReference type="InterPro" id="IPR000515">
    <property type="entry name" value="MetI-like"/>
</dbReference>
<dbReference type="PANTHER" id="PTHR30183:SF7">
    <property type="entry name" value="FERRIC TRANSPORT SYSTEM PERMEASE PROTEIN FBPB 1-RELATED"/>
    <property type="match status" value="1"/>
</dbReference>
<feature type="transmembrane region" description="Helical" evidence="7">
    <location>
        <begin position="359"/>
        <end position="381"/>
    </location>
</feature>
<name>A0A1G9E6S2_9HYPH</name>
<feature type="transmembrane region" description="Helical" evidence="7">
    <location>
        <begin position="167"/>
        <end position="187"/>
    </location>
</feature>
<evidence type="ECO:0000256" key="7">
    <source>
        <dbReference type="RuleBase" id="RU363032"/>
    </source>
</evidence>
<evidence type="ECO:0000313" key="10">
    <source>
        <dbReference type="Proteomes" id="UP000198894"/>
    </source>
</evidence>
<dbReference type="Proteomes" id="UP000198894">
    <property type="component" value="Unassembled WGS sequence"/>
</dbReference>
<dbReference type="Pfam" id="PF00528">
    <property type="entry name" value="BPD_transp_1"/>
    <property type="match status" value="2"/>
</dbReference>
<dbReference type="SUPFAM" id="SSF161098">
    <property type="entry name" value="MetI-like"/>
    <property type="match status" value="2"/>
</dbReference>
<keyword evidence="10" id="KW-1185">Reference proteome</keyword>
<dbReference type="Gene3D" id="1.10.3720.10">
    <property type="entry name" value="MetI-like"/>
    <property type="match status" value="2"/>
</dbReference>
<keyword evidence="3" id="KW-1003">Cell membrane</keyword>
<sequence length="760" mass="81710">MRVRTATSALHPTVVLWTAVGLLGYALLPWYGLDSNLFTLSWLLDGYPLDDDVAPALFLVLQGDKLWLAPLGPLLLAPLMLWGRRKSDPFFGYLLIAVGATGGAYFLLQGFGIGLRGFQWQWLNSLFGELDDRQFGMGWGALLVGCAFLFLFTLGLAARGAVAGDEFVAGSIGFVVAVVAIFIFMPIGQMLGSALLTQEGDYSLPVFLAKLSSDRLWSLGCLTSGPRCGVAWNSLLLAVLVGVTTTALGLVFALVVTRTGFRYGALLRALTVLPIITPPFVIGLAIILLFGLSGAINLGFAELIGVQPTRWVYGLPGLLIAQVLAFTPIAFLVMIGVVEGVSPSMEEAAQTLRANRWQTFITVSLPLMRPGLANAFLLGFIESMADFGNPLVLGGNFDVLSTEIFFAIVGAQYDQAQAAILALVLLFFTLGAFYAQRFWLGKKSYTTVSGKGDAGVHPHLPAILRNVLFAVAALWTLFTLLIYATIFYGSFVKLWGVDFSLTFEHYATAFSIGWNEFGIHWRGSAWSSFWTTMEIAVISAPLTAAIGLLTAYLLVRQDFAGKDTFEFATMLSFAIPGTVIGVSYVIAFNVPPIELTGTGIILVLSFIFRNMPVGVRAGVASMSQIDRSLDESSLTLGANSWQTFRKVVLPLLRPAILAALVYSFVRAMTAISAIIFLVSAQYDMSTSYIVGRVENNEYGIAIAYSAVLIGVMLAVIGLMQLAVGSRMIGRRGLDGDLAQSRTNVSQAVVARPQPAISGGG</sequence>
<protein>
    <submittedName>
        <fullName evidence="9">Iron(III) transport system permease protein</fullName>
    </submittedName>
</protein>
<evidence type="ECO:0000256" key="5">
    <source>
        <dbReference type="ARBA" id="ARBA00022989"/>
    </source>
</evidence>
<gene>
    <name evidence="9" type="ORF">SAMN05428953_11976</name>
</gene>
<evidence type="ECO:0000256" key="3">
    <source>
        <dbReference type="ARBA" id="ARBA00022475"/>
    </source>
</evidence>
<dbReference type="RefSeq" id="WP_091598194.1">
    <property type="nucleotide sequence ID" value="NZ_FNEE01000019.1"/>
</dbReference>
<keyword evidence="4 7" id="KW-0812">Transmembrane</keyword>
<feature type="domain" description="ABC transmembrane type-1" evidence="8">
    <location>
        <begin position="231"/>
        <end position="434"/>
    </location>
</feature>
<dbReference type="AlphaFoldDB" id="A0A1G9E6S2"/>
<feature type="transmembrane region" description="Helical" evidence="7">
    <location>
        <begin position="655"/>
        <end position="678"/>
    </location>
</feature>
<dbReference type="EMBL" id="FNEE01000019">
    <property type="protein sequence ID" value="SDK71777.1"/>
    <property type="molecule type" value="Genomic_DNA"/>
</dbReference>
<dbReference type="GO" id="GO:0055085">
    <property type="term" value="P:transmembrane transport"/>
    <property type="evidence" value="ECO:0007669"/>
    <property type="project" value="InterPro"/>
</dbReference>
<evidence type="ECO:0000259" key="8">
    <source>
        <dbReference type="PROSITE" id="PS50928"/>
    </source>
</evidence>
<dbReference type="CDD" id="cd06261">
    <property type="entry name" value="TM_PBP2"/>
    <property type="match status" value="2"/>
</dbReference>
<organism evidence="9 10">
    <name type="scientific">Mesorhizobium muleiense</name>
    <dbReference type="NCBI Taxonomy" id="1004279"/>
    <lineage>
        <taxon>Bacteria</taxon>
        <taxon>Pseudomonadati</taxon>
        <taxon>Pseudomonadota</taxon>
        <taxon>Alphaproteobacteria</taxon>
        <taxon>Hyphomicrobiales</taxon>
        <taxon>Phyllobacteriaceae</taxon>
        <taxon>Mesorhizobium</taxon>
    </lineage>
</organism>
<feature type="transmembrane region" description="Helical" evidence="7">
    <location>
        <begin position="311"/>
        <end position="338"/>
    </location>
</feature>
<dbReference type="PANTHER" id="PTHR30183">
    <property type="entry name" value="MOLYBDENUM TRANSPORT SYSTEM PERMEASE PROTEIN MODB"/>
    <property type="match status" value="1"/>
</dbReference>
<comment type="subcellular location">
    <subcellularLocation>
        <location evidence="1 7">Cell membrane</location>
        <topology evidence="1 7">Multi-pass membrane protein</topology>
    </subcellularLocation>
</comment>
<feature type="domain" description="ABC transmembrane type-1" evidence="8">
    <location>
        <begin position="529"/>
        <end position="719"/>
    </location>
</feature>
<evidence type="ECO:0000256" key="4">
    <source>
        <dbReference type="ARBA" id="ARBA00022692"/>
    </source>
</evidence>
<feature type="transmembrane region" description="Helical" evidence="7">
    <location>
        <begin position="66"/>
        <end position="83"/>
    </location>
</feature>
<feature type="transmembrane region" description="Helical" evidence="7">
    <location>
        <begin position="535"/>
        <end position="555"/>
    </location>
</feature>
<evidence type="ECO:0000256" key="2">
    <source>
        <dbReference type="ARBA" id="ARBA00022448"/>
    </source>
</evidence>
<feature type="transmembrane region" description="Helical" evidence="7">
    <location>
        <begin position="416"/>
        <end position="435"/>
    </location>
</feature>
<reference evidence="10" key="1">
    <citation type="submission" date="2016-10" db="EMBL/GenBank/DDBJ databases">
        <authorList>
            <person name="Varghese N."/>
            <person name="Submissions S."/>
        </authorList>
    </citation>
    <scope>NUCLEOTIDE SEQUENCE [LARGE SCALE GENOMIC DNA]</scope>
    <source>
        <strain evidence="10">CGMCC 1.11022</strain>
    </source>
</reference>
<keyword evidence="5 7" id="KW-1133">Transmembrane helix</keyword>
<evidence type="ECO:0000313" key="9">
    <source>
        <dbReference type="EMBL" id="SDK71777.1"/>
    </source>
</evidence>
<feature type="transmembrane region" description="Helical" evidence="7">
    <location>
        <begin position="135"/>
        <end position="155"/>
    </location>
</feature>
<feature type="transmembrane region" description="Helical" evidence="7">
    <location>
        <begin position="467"/>
        <end position="491"/>
    </location>
</feature>
<dbReference type="PROSITE" id="PS50928">
    <property type="entry name" value="ABC_TM1"/>
    <property type="match status" value="2"/>
</dbReference>
<proteinExistence type="inferred from homology"/>